<protein>
    <submittedName>
        <fullName evidence="2">Uncharacterized protein</fullName>
    </submittedName>
</protein>
<feature type="region of interest" description="Disordered" evidence="1">
    <location>
        <begin position="40"/>
        <end position="100"/>
    </location>
</feature>
<feature type="compositionally biased region" description="Basic and acidic residues" evidence="1">
    <location>
        <begin position="77"/>
        <end position="92"/>
    </location>
</feature>
<evidence type="ECO:0000256" key="1">
    <source>
        <dbReference type="SAM" id="MobiDB-lite"/>
    </source>
</evidence>
<reference evidence="2" key="1">
    <citation type="submission" date="2021-01" db="EMBL/GenBank/DDBJ databases">
        <authorList>
            <person name="Corre E."/>
            <person name="Pelletier E."/>
            <person name="Niang G."/>
            <person name="Scheremetjew M."/>
            <person name="Finn R."/>
            <person name="Kale V."/>
            <person name="Holt S."/>
            <person name="Cochrane G."/>
            <person name="Meng A."/>
            <person name="Brown T."/>
            <person name="Cohen L."/>
        </authorList>
    </citation>
    <scope>NUCLEOTIDE SEQUENCE</scope>
    <source>
        <strain evidence="2">Isolate 1302-5</strain>
    </source>
</reference>
<dbReference type="EMBL" id="HBKQ01025787">
    <property type="protein sequence ID" value="CAE2243524.1"/>
    <property type="molecule type" value="Transcribed_RNA"/>
</dbReference>
<dbReference type="AlphaFoldDB" id="A0A7S4IYS3"/>
<gene>
    <name evidence="2" type="ORF">OAUR00152_LOCUS17445</name>
</gene>
<evidence type="ECO:0000313" key="2">
    <source>
        <dbReference type="EMBL" id="CAE2243524.1"/>
    </source>
</evidence>
<feature type="compositionally biased region" description="Polar residues" evidence="1">
    <location>
        <begin position="58"/>
        <end position="75"/>
    </location>
</feature>
<accession>A0A7S4IYS3</accession>
<feature type="compositionally biased region" description="Basic and acidic residues" evidence="1">
    <location>
        <begin position="44"/>
        <end position="53"/>
    </location>
</feature>
<proteinExistence type="predicted"/>
<name>A0A7S4IYS3_9STRA</name>
<organism evidence="2">
    <name type="scientific">Odontella aurita</name>
    <dbReference type="NCBI Taxonomy" id="265563"/>
    <lineage>
        <taxon>Eukaryota</taxon>
        <taxon>Sar</taxon>
        <taxon>Stramenopiles</taxon>
        <taxon>Ochrophyta</taxon>
        <taxon>Bacillariophyta</taxon>
        <taxon>Mediophyceae</taxon>
        <taxon>Biddulphiophycidae</taxon>
        <taxon>Eupodiscales</taxon>
        <taxon>Odontellaceae</taxon>
        <taxon>Odontella</taxon>
    </lineage>
</organism>
<sequence length="100" mass="11088">MPHLFETNPRHACEYDSMAENFVSGVARLRPSLLSLSLTECGDEGGRSTRLEPAKASVETSSQKLHSSTKKTFPSRSKREEGNECPRKEGGRQRVTRPAV</sequence>